<evidence type="ECO:0000256" key="3">
    <source>
        <dbReference type="ARBA" id="ARBA00022801"/>
    </source>
</evidence>
<dbReference type="Pfam" id="PF00768">
    <property type="entry name" value="Peptidase_S11"/>
    <property type="match status" value="1"/>
</dbReference>
<dbReference type="GO" id="GO:0006508">
    <property type="term" value="P:proteolysis"/>
    <property type="evidence" value="ECO:0007669"/>
    <property type="project" value="InterPro"/>
</dbReference>
<dbReference type="GO" id="GO:0071555">
    <property type="term" value="P:cell wall organization"/>
    <property type="evidence" value="ECO:0007669"/>
    <property type="project" value="UniProtKB-KW"/>
</dbReference>
<evidence type="ECO:0000256" key="2">
    <source>
        <dbReference type="ARBA" id="ARBA00022729"/>
    </source>
</evidence>
<dbReference type="InterPro" id="IPR001967">
    <property type="entry name" value="Peptidase_S11_N"/>
</dbReference>
<dbReference type="GO" id="GO:0008360">
    <property type="term" value="P:regulation of cell shape"/>
    <property type="evidence" value="ECO:0007669"/>
    <property type="project" value="UniProtKB-KW"/>
</dbReference>
<keyword evidence="11" id="KW-0645">Protease</keyword>
<dbReference type="InterPro" id="IPR012338">
    <property type="entry name" value="Beta-lactam/transpept-like"/>
</dbReference>
<dbReference type="GO" id="GO:0009002">
    <property type="term" value="F:serine-type D-Ala-D-Ala carboxypeptidase activity"/>
    <property type="evidence" value="ECO:0007669"/>
    <property type="project" value="InterPro"/>
</dbReference>
<comment type="similarity">
    <text evidence="1 9">Belongs to the peptidase S11 family.</text>
</comment>
<dbReference type="AlphaFoldDB" id="A0A432AXK0"/>
<evidence type="ECO:0000256" key="7">
    <source>
        <dbReference type="PIRSR" id="PIRSR618044-1"/>
    </source>
</evidence>
<keyword evidence="6" id="KW-0961">Cell wall biogenesis/degradation</keyword>
<evidence type="ECO:0000313" key="12">
    <source>
        <dbReference type="Proteomes" id="UP000279908"/>
    </source>
</evidence>
<reference evidence="11 12" key="1">
    <citation type="submission" date="2018-12" db="EMBL/GenBank/DDBJ databases">
        <authorList>
            <person name="Lunina O.N."/>
            <person name="Grouzdev D.S."/>
            <person name="Gorlenko V.M."/>
            <person name="Savvichev A.S."/>
        </authorList>
    </citation>
    <scope>NUCLEOTIDE SEQUENCE [LARGE SCALE GENOMIC DNA]</scope>
    <source>
        <strain evidence="11 12">BrKhr-17</strain>
    </source>
</reference>
<feature type="domain" description="Peptidase S11 D-alanyl-D-alanine carboxypeptidase A N-terminal" evidence="10">
    <location>
        <begin position="41"/>
        <end position="263"/>
    </location>
</feature>
<evidence type="ECO:0000256" key="8">
    <source>
        <dbReference type="PIRSR" id="PIRSR618044-2"/>
    </source>
</evidence>
<evidence type="ECO:0000256" key="5">
    <source>
        <dbReference type="ARBA" id="ARBA00022984"/>
    </source>
</evidence>
<dbReference type="PANTHER" id="PTHR21581">
    <property type="entry name" value="D-ALANYL-D-ALANINE CARBOXYPEPTIDASE"/>
    <property type="match status" value="1"/>
</dbReference>
<dbReference type="EMBL" id="RXYK01000001">
    <property type="protein sequence ID" value="RTY40137.1"/>
    <property type="molecule type" value="Genomic_DNA"/>
</dbReference>
<dbReference type="PANTHER" id="PTHR21581:SF33">
    <property type="entry name" value="D-ALANYL-D-ALANINE CARBOXYPEPTIDASE DACB"/>
    <property type="match status" value="1"/>
</dbReference>
<dbReference type="Proteomes" id="UP000279908">
    <property type="component" value="Unassembled WGS sequence"/>
</dbReference>
<gene>
    <name evidence="11" type="ORF">EKD02_01550</name>
</gene>
<evidence type="ECO:0000256" key="6">
    <source>
        <dbReference type="ARBA" id="ARBA00023316"/>
    </source>
</evidence>
<sequence>MMHNGSGRVKRMFSMTAVSVILLFSLFFRAGTAEAAVPVLIDSYIIKDLGYSRVFMSKDSDRLIRPASLTKILTCVLAIESGKLDQIVVIPREATLVEPTKAGFRTGDRIRLIDLVKASMVSSSNDAAFAIAMHLSGSVKGFVAAMNYRARAIGMKHSSFTNPAGFDTGEYSGNLSTAEDLLVLTEYAIRLPHFNDMAMLGSVIVPEYRTGKMFLLRTHNKLLARYPYAVGIKTGFTRRAGKCLIARAQKNGRDMLLVMLNARGDRWGIAEEMFEKAFSTLESAFRRFAEAGEGGLRRPDHSAWGGKSKLQ</sequence>
<keyword evidence="4" id="KW-0133">Cell shape</keyword>
<evidence type="ECO:0000256" key="4">
    <source>
        <dbReference type="ARBA" id="ARBA00022960"/>
    </source>
</evidence>
<keyword evidence="11" id="KW-0121">Carboxypeptidase</keyword>
<proteinExistence type="inferred from homology"/>
<feature type="active site" description="Acyl-ester intermediate" evidence="7">
    <location>
        <position position="68"/>
    </location>
</feature>
<comment type="caution">
    <text evidence="11">The sequence shown here is derived from an EMBL/GenBank/DDBJ whole genome shotgun (WGS) entry which is preliminary data.</text>
</comment>
<evidence type="ECO:0000259" key="10">
    <source>
        <dbReference type="Pfam" id="PF00768"/>
    </source>
</evidence>
<evidence type="ECO:0000256" key="1">
    <source>
        <dbReference type="ARBA" id="ARBA00007164"/>
    </source>
</evidence>
<accession>A0A432AXK0</accession>
<dbReference type="Gene3D" id="3.40.710.10">
    <property type="entry name" value="DD-peptidase/beta-lactamase superfamily"/>
    <property type="match status" value="1"/>
</dbReference>
<evidence type="ECO:0000256" key="9">
    <source>
        <dbReference type="RuleBase" id="RU004016"/>
    </source>
</evidence>
<keyword evidence="3" id="KW-0378">Hydrolase</keyword>
<feature type="binding site" evidence="8">
    <location>
        <position position="233"/>
    </location>
    <ligand>
        <name>substrate</name>
    </ligand>
</feature>
<dbReference type="InterPro" id="IPR018044">
    <property type="entry name" value="Peptidase_S11"/>
</dbReference>
<dbReference type="SUPFAM" id="SSF56601">
    <property type="entry name" value="beta-lactamase/transpeptidase-like"/>
    <property type="match status" value="1"/>
</dbReference>
<dbReference type="GO" id="GO:0009252">
    <property type="term" value="P:peptidoglycan biosynthetic process"/>
    <property type="evidence" value="ECO:0007669"/>
    <property type="project" value="UniProtKB-KW"/>
</dbReference>
<name>A0A432AXK0_CHLPH</name>
<organism evidence="11 12">
    <name type="scientific">Chlorobium phaeovibrioides</name>
    <dbReference type="NCBI Taxonomy" id="1094"/>
    <lineage>
        <taxon>Bacteria</taxon>
        <taxon>Pseudomonadati</taxon>
        <taxon>Chlorobiota</taxon>
        <taxon>Chlorobiia</taxon>
        <taxon>Chlorobiales</taxon>
        <taxon>Chlorobiaceae</taxon>
        <taxon>Chlorobium/Pelodictyon group</taxon>
        <taxon>Chlorobium</taxon>
    </lineage>
</organism>
<feature type="active site" description="Proton acceptor" evidence="7">
    <location>
        <position position="71"/>
    </location>
</feature>
<keyword evidence="5" id="KW-0573">Peptidoglycan synthesis</keyword>
<dbReference type="PRINTS" id="PR00725">
    <property type="entry name" value="DADACBPTASE1"/>
</dbReference>
<feature type="active site" evidence="7">
    <location>
        <position position="123"/>
    </location>
</feature>
<evidence type="ECO:0000313" key="11">
    <source>
        <dbReference type="EMBL" id="RTY40137.1"/>
    </source>
</evidence>
<protein>
    <submittedName>
        <fullName evidence="11">D-alanyl-D-alanine carboxypeptidase</fullName>
    </submittedName>
</protein>
<keyword evidence="2" id="KW-0732">Signal</keyword>